<evidence type="ECO:0000313" key="3">
    <source>
        <dbReference type="Proteomes" id="UP001165079"/>
    </source>
</evidence>
<organism evidence="2 3">
    <name type="scientific">Actinorhabdospora filicis</name>
    <dbReference type="NCBI Taxonomy" id="1785913"/>
    <lineage>
        <taxon>Bacteria</taxon>
        <taxon>Bacillati</taxon>
        <taxon>Actinomycetota</taxon>
        <taxon>Actinomycetes</taxon>
        <taxon>Micromonosporales</taxon>
        <taxon>Micromonosporaceae</taxon>
        <taxon>Actinorhabdospora</taxon>
    </lineage>
</organism>
<dbReference type="Proteomes" id="UP001165079">
    <property type="component" value="Unassembled WGS sequence"/>
</dbReference>
<dbReference type="EMBL" id="BSTX01000002">
    <property type="protein sequence ID" value="GLZ79055.1"/>
    <property type="molecule type" value="Genomic_DNA"/>
</dbReference>
<comment type="caution">
    <text evidence="2">The sequence shown here is derived from an EMBL/GenBank/DDBJ whole genome shotgun (WGS) entry which is preliminary data.</text>
</comment>
<accession>A0A9W6WBT7</accession>
<proteinExistence type="predicted"/>
<feature type="transmembrane region" description="Helical" evidence="1">
    <location>
        <begin position="18"/>
        <end position="37"/>
    </location>
</feature>
<dbReference type="AlphaFoldDB" id="A0A9W6WBT7"/>
<sequence>MIQEATPETPVRHGRVRALGLVAVVVITAGGLVSWFLTRGGCGGRDYVTDDATRLCYAIPAGWDRAPGAAPGVLEGTASGGAKAEPMPGYAGDPERLTELAVEYAGIARDDPALRYSRVQTSTGSIDGHDAVSAFLWYERDAGRPAEIHVRLTAIEVEPGTWSLLSSVGFSDDEADAVDEIHDNLDVMS</sequence>
<protein>
    <submittedName>
        <fullName evidence="2">Uncharacterized protein</fullName>
    </submittedName>
</protein>
<evidence type="ECO:0000256" key="1">
    <source>
        <dbReference type="SAM" id="Phobius"/>
    </source>
</evidence>
<name>A0A9W6WBT7_9ACTN</name>
<reference evidence="2" key="1">
    <citation type="submission" date="2023-03" db="EMBL/GenBank/DDBJ databases">
        <title>Actinorhabdospora filicis NBRC 111898.</title>
        <authorList>
            <person name="Ichikawa N."/>
            <person name="Sato H."/>
            <person name="Tonouchi N."/>
        </authorList>
    </citation>
    <scope>NUCLEOTIDE SEQUENCE</scope>
    <source>
        <strain evidence="2">NBRC 111898</strain>
    </source>
</reference>
<keyword evidence="1" id="KW-1133">Transmembrane helix</keyword>
<keyword evidence="1" id="KW-0812">Transmembrane</keyword>
<keyword evidence="1" id="KW-0472">Membrane</keyword>
<evidence type="ECO:0000313" key="2">
    <source>
        <dbReference type="EMBL" id="GLZ79055.1"/>
    </source>
</evidence>
<dbReference type="RefSeq" id="WP_285664184.1">
    <property type="nucleotide sequence ID" value="NZ_BSTX01000002.1"/>
</dbReference>
<gene>
    <name evidence="2" type="ORF">Afil01_38620</name>
</gene>
<keyword evidence="3" id="KW-1185">Reference proteome</keyword>